<evidence type="ECO:0000313" key="3">
    <source>
        <dbReference type="Proteomes" id="UP000001916"/>
    </source>
</evidence>
<organism evidence="2 3">
    <name type="scientific">Allomeiothermus silvanus (strain ATCC 700542 / DSM 9946 / NBRC 106475 / NCIMB 13440 / VI-R2)</name>
    <name type="common">Thermus silvanus</name>
    <dbReference type="NCBI Taxonomy" id="526227"/>
    <lineage>
        <taxon>Bacteria</taxon>
        <taxon>Thermotogati</taxon>
        <taxon>Deinococcota</taxon>
        <taxon>Deinococci</taxon>
        <taxon>Thermales</taxon>
        <taxon>Thermaceae</taxon>
        <taxon>Allomeiothermus</taxon>
    </lineage>
</organism>
<dbReference type="Gene3D" id="3.40.50.300">
    <property type="entry name" value="P-loop containing nucleotide triphosphate hydrolases"/>
    <property type="match status" value="1"/>
</dbReference>
<dbReference type="HOGENOM" id="CLU_037612_1_2_0"/>
<proteinExistence type="predicted"/>
<accession>D7BJ44</accession>
<dbReference type="Pfam" id="PF13614">
    <property type="entry name" value="AAA_31"/>
    <property type="match status" value="1"/>
</dbReference>
<protein>
    <recommendedName>
        <fullName evidence="1">AAA domain-containing protein</fullName>
    </recommendedName>
</protein>
<keyword evidence="3" id="KW-1185">Reference proteome</keyword>
<dbReference type="PANTHER" id="PTHR13696:SF52">
    <property type="entry name" value="PARA FAMILY PROTEIN CT_582"/>
    <property type="match status" value="1"/>
</dbReference>
<gene>
    <name evidence="2" type="ORF">Mesil_3388</name>
</gene>
<dbReference type="RefSeq" id="WP_013159714.1">
    <property type="nucleotide sequence ID" value="NC_014213.1"/>
</dbReference>
<dbReference type="CDD" id="cd02042">
    <property type="entry name" value="ParAB_family"/>
    <property type="match status" value="1"/>
</dbReference>
<evidence type="ECO:0000259" key="1">
    <source>
        <dbReference type="Pfam" id="PF13614"/>
    </source>
</evidence>
<dbReference type="eggNOG" id="COG1192">
    <property type="taxonomic scope" value="Bacteria"/>
</dbReference>
<reference evidence="2 3" key="1">
    <citation type="journal article" date="2010" name="Stand. Genomic Sci.">
        <title>Complete genome sequence of Meiothermus silvanus type strain (VI-R2).</title>
        <authorList>
            <person name="Sikorski J."/>
            <person name="Tindall B.J."/>
            <person name="Lowry S."/>
            <person name="Lucas S."/>
            <person name="Nolan M."/>
            <person name="Copeland A."/>
            <person name="Glavina Del Rio T."/>
            <person name="Tice H."/>
            <person name="Cheng J.F."/>
            <person name="Han C."/>
            <person name="Pitluck S."/>
            <person name="Liolios K."/>
            <person name="Ivanova N."/>
            <person name="Mavromatis K."/>
            <person name="Mikhailova N."/>
            <person name="Pati A."/>
            <person name="Goodwin L."/>
            <person name="Chen A."/>
            <person name="Palaniappan K."/>
            <person name="Land M."/>
            <person name="Hauser L."/>
            <person name="Chang Y.J."/>
            <person name="Jeffries C.D."/>
            <person name="Rohde M."/>
            <person name="Goker M."/>
            <person name="Woyke T."/>
            <person name="Bristow J."/>
            <person name="Eisen J.A."/>
            <person name="Markowitz V."/>
            <person name="Hugenholtz P."/>
            <person name="Kyrpides N.C."/>
            <person name="Klenk H.P."/>
            <person name="Lapidus A."/>
        </authorList>
    </citation>
    <scope>NUCLEOTIDE SEQUENCE [LARGE SCALE GENOMIC DNA]</scope>
    <source>
        <strain evidence="3">ATCC 700542 / DSM 9946 / VI-R2</strain>
        <plasmid evidence="3">Plasmid pMESIL01</plasmid>
    </source>
</reference>
<dbReference type="OrthoDB" id="69313at2"/>
<dbReference type="PANTHER" id="PTHR13696">
    <property type="entry name" value="P-LOOP CONTAINING NUCLEOSIDE TRIPHOSPHATE HYDROLASE"/>
    <property type="match status" value="1"/>
</dbReference>
<keyword evidence="2" id="KW-0614">Plasmid</keyword>
<dbReference type="KEGG" id="msv:Mesil_3388"/>
<evidence type="ECO:0000313" key="2">
    <source>
        <dbReference type="EMBL" id="ADH65200.1"/>
    </source>
</evidence>
<dbReference type="InterPro" id="IPR050678">
    <property type="entry name" value="DNA_Partitioning_ATPase"/>
</dbReference>
<feature type="domain" description="AAA" evidence="1">
    <location>
        <begin position="55"/>
        <end position="217"/>
    </location>
</feature>
<dbReference type="InterPro" id="IPR025669">
    <property type="entry name" value="AAA_dom"/>
</dbReference>
<dbReference type="EMBL" id="CP002043">
    <property type="protein sequence ID" value="ADH65200.1"/>
    <property type="molecule type" value="Genomic_DNA"/>
</dbReference>
<sequence length="329" mass="36188">MPQKLIPLIEYAEQQGIPESTLRWQIKQGLQTAVRHGRYWYIPVEVEKRSQDTQVFTLFTHAGGAGKTSLARDLGFALASRGYRVLLIDADPQANLTAWLGVDPTSVSNQETLLAVVENDQLLPAPRTGLIGGLELIPANMNLALAEVIIPSKTLGMLPLRTTLHDMEWFTHYDYILIDSPPSLGPLAGMAALASHGLIVPVETSAKGMQALRGVVEIARDYVKRLASVRFLSPKTQFVRMLVPTKYDPRTNQDRQAQQLLEEAARIAPVSPPLSYRPAPYKEAMDQCLPIQAVGDQKLLEEMEAVCTAFIRQTQPEAASLSPQSGEVA</sequence>
<dbReference type="AlphaFoldDB" id="D7BJ44"/>
<name>D7BJ44_ALLS1</name>
<dbReference type="InterPro" id="IPR027417">
    <property type="entry name" value="P-loop_NTPase"/>
</dbReference>
<dbReference type="Proteomes" id="UP000001916">
    <property type="component" value="Plasmid pMESIL01"/>
</dbReference>
<dbReference type="SUPFAM" id="SSF52540">
    <property type="entry name" value="P-loop containing nucleoside triphosphate hydrolases"/>
    <property type="match status" value="1"/>
</dbReference>
<geneLocation type="plasmid" evidence="2 3">
    <name>pMESIL01</name>
</geneLocation>